<dbReference type="Proteomes" id="UP000472676">
    <property type="component" value="Unassembled WGS sequence"/>
</dbReference>
<dbReference type="InterPro" id="IPR011990">
    <property type="entry name" value="TPR-like_helical_dom_sf"/>
</dbReference>
<keyword evidence="2 3" id="KW-0802">TPR repeat</keyword>
<dbReference type="EMBL" id="JAAMOW010000001">
    <property type="protein sequence ID" value="NGY03715.1"/>
    <property type="molecule type" value="Genomic_DNA"/>
</dbReference>
<feature type="chain" id="PRO_5027062273" evidence="5">
    <location>
        <begin position="20"/>
        <end position="214"/>
    </location>
</feature>
<evidence type="ECO:0000313" key="7">
    <source>
        <dbReference type="Proteomes" id="UP000472676"/>
    </source>
</evidence>
<gene>
    <name evidence="6" type="ORF">G7Y85_02970</name>
</gene>
<dbReference type="PANTHER" id="PTHR44186">
    <property type="match status" value="1"/>
</dbReference>
<dbReference type="Pfam" id="PF13432">
    <property type="entry name" value="TPR_16"/>
    <property type="match status" value="1"/>
</dbReference>
<accession>A0A6M2BNE4</accession>
<dbReference type="InterPro" id="IPR019734">
    <property type="entry name" value="TPR_rpt"/>
</dbReference>
<proteinExistence type="predicted"/>
<protein>
    <submittedName>
        <fullName evidence="6">Tetratricopeptide repeat protein</fullName>
    </submittedName>
</protein>
<dbReference type="Gene3D" id="1.25.40.10">
    <property type="entry name" value="Tetratricopeptide repeat domain"/>
    <property type="match status" value="1"/>
</dbReference>
<dbReference type="Pfam" id="PF13181">
    <property type="entry name" value="TPR_8"/>
    <property type="match status" value="1"/>
</dbReference>
<keyword evidence="5" id="KW-0732">Signal</keyword>
<feature type="repeat" description="TPR" evidence="3">
    <location>
        <begin position="114"/>
        <end position="147"/>
    </location>
</feature>
<keyword evidence="1" id="KW-0677">Repeat</keyword>
<evidence type="ECO:0000256" key="4">
    <source>
        <dbReference type="SAM" id="MobiDB-lite"/>
    </source>
</evidence>
<evidence type="ECO:0000313" key="6">
    <source>
        <dbReference type="EMBL" id="NGY03715.1"/>
    </source>
</evidence>
<feature type="repeat" description="TPR" evidence="3">
    <location>
        <begin position="80"/>
        <end position="113"/>
    </location>
</feature>
<sequence length="214" mass="22835">MRAARVALALLPLLIAACGGEPVRPENPASTRPAAPAVKPPDHGDPQARFDAALTQMKNGDAQGAEDAFKALTGDFPQYAGPWTNLGILEAKAKKRDAAIAAFTRAAQIDPNNVVAFNWLGILNREAGDYARAKLAYEKGLAVAPDDALTRLNYAILLDEYLKQPQAALEQYKQYLSTSKKEDLRVTAWVAELEARTKVTTAPPAAAAPSGTTP</sequence>
<evidence type="ECO:0000256" key="3">
    <source>
        <dbReference type="PROSITE-ProRule" id="PRU00339"/>
    </source>
</evidence>
<keyword evidence="7" id="KW-1185">Reference proteome</keyword>
<comment type="caution">
    <text evidence="6">The sequence shown here is derived from an EMBL/GenBank/DDBJ whole genome shotgun (WGS) entry which is preliminary data.</text>
</comment>
<dbReference type="PROSITE" id="PS50005">
    <property type="entry name" value="TPR"/>
    <property type="match status" value="2"/>
</dbReference>
<dbReference type="SMART" id="SM00028">
    <property type="entry name" value="TPR"/>
    <property type="match status" value="2"/>
</dbReference>
<dbReference type="PROSITE" id="PS51257">
    <property type="entry name" value="PROKAR_LIPOPROTEIN"/>
    <property type="match status" value="1"/>
</dbReference>
<dbReference type="SUPFAM" id="SSF48452">
    <property type="entry name" value="TPR-like"/>
    <property type="match status" value="1"/>
</dbReference>
<feature type="signal peptide" evidence="5">
    <location>
        <begin position="1"/>
        <end position="19"/>
    </location>
</feature>
<feature type="region of interest" description="Disordered" evidence="4">
    <location>
        <begin position="21"/>
        <end position="47"/>
    </location>
</feature>
<evidence type="ECO:0000256" key="2">
    <source>
        <dbReference type="ARBA" id="ARBA00022803"/>
    </source>
</evidence>
<organism evidence="6 7">
    <name type="scientific">Solimonas terrae</name>
    <dbReference type="NCBI Taxonomy" id="1396819"/>
    <lineage>
        <taxon>Bacteria</taxon>
        <taxon>Pseudomonadati</taxon>
        <taxon>Pseudomonadota</taxon>
        <taxon>Gammaproteobacteria</taxon>
        <taxon>Nevskiales</taxon>
        <taxon>Nevskiaceae</taxon>
        <taxon>Solimonas</taxon>
    </lineage>
</organism>
<dbReference type="PANTHER" id="PTHR44186:SF1">
    <property type="entry name" value="BARDET-BIEDL SYNDROME 4 PROTEIN"/>
    <property type="match status" value="1"/>
</dbReference>
<evidence type="ECO:0000256" key="5">
    <source>
        <dbReference type="SAM" id="SignalP"/>
    </source>
</evidence>
<name>A0A6M2BNE4_9GAMM</name>
<evidence type="ECO:0000256" key="1">
    <source>
        <dbReference type="ARBA" id="ARBA00022737"/>
    </source>
</evidence>
<reference evidence="6 7" key="1">
    <citation type="journal article" date="2014" name="Int. J. Syst. Evol. Microbiol.">
        <title>Solimonas terrae sp. nov., isolated from soil.</title>
        <authorList>
            <person name="Kim S.J."/>
            <person name="Moon J.Y."/>
            <person name="Weon H.Y."/>
            <person name="Ahn J.H."/>
            <person name="Chen W.M."/>
            <person name="Kwon S.W."/>
        </authorList>
    </citation>
    <scope>NUCLEOTIDE SEQUENCE [LARGE SCALE GENOMIC DNA]</scope>
    <source>
        <strain evidence="6 7">KIS83-12</strain>
    </source>
</reference>
<dbReference type="AlphaFoldDB" id="A0A6M2BNE4"/>